<gene>
    <name evidence="1" type="ORF">MiAbW_01712</name>
</gene>
<protein>
    <submittedName>
        <fullName evidence="1">Uncharacterized protein</fullName>
    </submittedName>
</protein>
<reference evidence="1 2" key="1">
    <citation type="journal article" date="2019" name="FEMS Microbiol. Lett.">
        <title>A novel salt-tolerant genotype illuminates the sucrose gene evolution in freshwater bloom-forming cyanobacterium Microcystis aeruginosa.</title>
        <authorList>
            <person name="Tanabe Y."/>
            <person name="Yamaguchi H."/>
            <person name="Sano T."/>
            <person name="Kawachi M."/>
        </authorList>
    </citation>
    <scope>NUCLEOTIDE SEQUENCE [LARGE SCALE GENOMIC DNA]</scope>
    <source>
        <strain evidence="1 2">NIES-4325</strain>
    </source>
</reference>
<dbReference type="AlphaFoldDB" id="A0A5J4F770"/>
<organism evidence="1 2">
    <name type="scientific">Microcystis aeruginosa NIES-4325</name>
    <dbReference type="NCBI Taxonomy" id="2569534"/>
    <lineage>
        <taxon>Bacteria</taxon>
        <taxon>Bacillati</taxon>
        <taxon>Cyanobacteriota</taxon>
        <taxon>Cyanophyceae</taxon>
        <taxon>Oscillatoriophycideae</taxon>
        <taxon>Chroococcales</taxon>
        <taxon>Microcystaceae</taxon>
        <taxon>Microcystis</taxon>
    </lineage>
</organism>
<dbReference type="EMBL" id="BJKP01000012">
    <property type="protein sequence ID" value="GEA27152.1"/>
    <property type="molecule type" value="Genomic_DNA"/>
</dbReference>
<evidence type="ECO:0000313" key="1">
    <source>
        <dbReference type="EMBL" id="GEA27152.1"/>
    </source>
</evidence>
<name>A0A5J4F770_MICAE</name>
<proteinExistence type="predicted"/>
<sequence length="83" mass="9390">MSIDLVFTEKPEEPSHHQAKGLKTDFLPTSTIKLLPKLPIKLSNLSPLCQGDVGIVNICSQIWENCYNLSKFTEIIMETLKIF</sequence>
<evidence type="ECO:0000313" key="2">
    <source>
        <dbReference type="Proteomes" id="UP000376575"/>
    </source>
</evidence>
<comment type="caution">
    <text evidence="1">The sequence shown here is derived from an EMBL/GenBank/DDBJ whole genome shotgun (WGS) entry which is preliminary data.</text>
</comment>
<dbReference type="Proteomes" id="UP000376575">
    <property type="component" value="Unassembled WGS sequence"/>
</dbReference>
<accession>A0A5J4F770</accession>